<dbReference type="AlphaFoldDB" id="A0A850DUV8"/>
<evidence type="ECO:0000313" key="1">
    <source>
        <dbReference type="EMBL" id="NUU27940.1"/>
    </source>
</evidence>
<organism evidence="1 2">
    <name type="scientific">Curtobacterium citreum</name>
    <dbReference type="NCBI Taxonomy" id="2036"/>
    <lineage>
        <taxon>Bacteria</taxon>
        <taxon>Bacillati</taxon>
        <taxon>Actinomycetota</taxon>
        <taxon>Actinomycetes</taxon>
        <taxon>Micrococcales</taxon>
        <taxon>Microbacteriaceae</taxon>
        <taxon>Curtobacterium</taxon>
    </lineage>
</organism>
<sequence>MSAAEAHAALEVAREHRRNGHDYDAAQATALAQVHATLALADEQRTANLIAAFERDAISAPAANCTTAERHAYWNGIADTITQRLGLA</sequence>
<reference evidence="1 2" key="1">
    <citation type="submission" date="2020-05" db="EMBL/GenBank/DDBJ databases">
        <title>Genome Sequencing of Type Strains.</title>
        <authorList>
            <person name="Lemaire J.F."/>
            <person name="Inderbitzin P."/>
            <person name="Gregorio O.A."/>
            <person name="Collins S.B."/>
            <person name="Wespe N."/>
            <person name="Knight-Connoni V."/>
        </authorList>
    </citation>
    <scope>NUCLEOTIDE SEQUENCE [LARGE SCALE GENOMIC DNA]</scope>
    <source>
        <strain evidence="1 2">DSM 20512</strain>
    </source>
</reference>
<name>A0A850DUV8_9MICO</name>
<dbReference type="Proteomes" id="UP000539146">
    <property type="component" value="Unassembled WGS sequence"/>
</dbReference>
<protein>
    <submittedName>
        <fullName evidence="1">Uncharacterized protein</fullName>
    </submittedName>
</protein>
<comment type="caution">
    <text evidence="1">The sequence shown here is derived from an EMBL/GenBank/DDBJ whole genome shotgun (WGS) entry which is preliminary data.</text>
</comment>
<gene>
    <name evidence="1" type="ORF">HP467_07420</name>
</gene>
<proteinExistence type="predicted"/>
<dbReference type="RefSeq" id="WP_175325771.1">
    <property type="nucleotide sequence ID" value="NZ_BAAAWP010000001.1"/>
</dbReference>
<dbReference type="EMBL" id="JABMCG010000095">
    <property type="protein sequence ID" value="NUU27940.1"/>
    <property type="molecule type" value="Genomic_DNA"/>
</dbReference>
<evidence type="ECO:0000313" key="2">
    <source>
        <dbReference type="Proteomes" id="UP000539146"/>
    </source>
</evidence>
<accession>A0A850DUV8</accession>